<dbReference type="Pfam" id="PF08268">
    <property type="entry name" value="FBA_3"/>
    <property type="match status" value="1"/>
</dbReference>
<dbReference type="FunFam" id="1.25.40.10:FF:000090">
    <property type="entry name" value="Pentatricopeptide repeat-containing protein, chloroplastic"/>
    <property type="match status" value="1"/>
</dbReference>
<comment type="caution">
    <text evidence="4">The sequence shown here is derived from an EMBL/GenBank/DDBJ whole genome shotgun (WGS) entry which is preliminary data.</text>
</comment>
<gene>
    <name evidence="4" type="ORF">F2Q69_00040898</name>
</gene>
<reference evidence="4" key="1">
    <citation type="submission" date="2019-12" db="EMBL/GenBank/DDBJ databases">
        <title>Genome sequencing and annotation of Brassica cretica.</title>
        <authorList>
            <person name="Studholme D.J."/>
            <person name="Sarris P."/>
        </authorList>
    </citation>
    <scope>NUCLEOTIDE SEQUENCE</scope>
    <source>
        <strain evidence="4">PFS-109/04</strain>
        <tissue evidence="4">Leaf</tissue>
    </source>
</reference>
<feature type="repeat" description="PPR" evidence="2">
    <location>
        <begin position="482"/>
        <end position="517"/>
    </location>
</feature>
<dbReference type="InterPro" id="IPR017451">
    <property type="entry name" value="F-box-assoc_interact_dom"/>
</dbReference>
<dbReference type="PROSITE" id="PS51375">
    <property type="entry name" value="PPR"/>
    <property type="match status" value="3"/>
</dbReference>
<dbReference type="Gene3D" id="1.25.40.10">
    <property type="entry name" value="Tetratricopeptide repeat domain"/>
    <property type="match status" value="2"/>
</dbReference>
<dbReference type="GO" id="GO:0009451">
    <property type="term" value="P:RNA modification"/>
    <property type="evidence" value="ECO:0007669"/>
    <property type="project" value="InterPro"/>
</dbReference>
<evidence type="ECO:0000256" key="1">
    <source>
        <dbReference type="ARBA" id="ARBA00022737"/>
    </source>
</evidence>
<dbReference type="InterPro" id="IPR013187">
    <property type="entry name" value="F-box-assoc_dom_typ3"/>
</dbReference>
<name>A0A8S9NEW4_BRACR</name>
<keyword evidence="1" id="KW-0677">Repeat</keyword>
<dbReference type="AlphaFoldDB" id="A0A8S9NEW4"/>
<dbReference type="GO" id="GO:0003723">
    <property type="term" value="F:RNA binding"/>
    <property type="evidence" value="ECO:0007669"/>
    <property type="project" value="InterPro"/>
</dbReference>
<sequence length="627" mass="70003">MTSFDMNPDMIIEILSHSPASLVGKCRLLNKECNKRTYDSSFLKLNLQRTNSVSGYFLEFSERLMVHSAFVRDLGNIPSGSDEISLDFLPPGRVSIKACDASHGILLCVNDLPVKGRQPEYIVCKPTTKQYMILPKPKTRYFTIALGLMVTGSDPFRYKILRLSQLPGNENRRYNFSFTLVCEVFDSDSFAWKRLNNVELPKEDLLVPRTANPVASYGFLHWLTTSNNVFRFCFKTNSWSFFPVPENLASDDSLKLTRYDGKVGVISSRSKEGVDYQDLWVLERTLMTGVIDPGLTLVARSVHGFCLKVNLDSHSYVGCALVSMYSSCKCIASACGVFSGISEPTDLVACSSLINGYSKCGHHKEALCLFNELRMSGKKPDSVLVAIVLGSCAELSDSLYGQEVHSYVIRQGLELDIKVSSALIDMYSKCGVLDSAMTLFAKVPEKSVVSFNSVILGLGLHGFASSAFEKFDEMLEMGLQPDEVTFSALLCTCCHSGLLHEGQEMFMRMKREFGVEPRTEHHVYIVKLMGMTGKVEEAFEFVMSLPRPVDTGIWGALLSCCEVHEDAQLAEVVAEKIRENEEEERRSVYNVMVSNVYARYGKWDEVEMLRDGVSESFGGKLPGISWV</sequence>
<proteinExistence type="predicted"/>
<dbReference type="FunFam" id="1.25.40.10:FF:000343">
    <property type="entry name" value="Pentatricopeptide repeat-containing protein At3g58590"/>
    <property type="match status" value="1"/>
</dbReference>
<organism evidence="4 5">
    <name type="scientific">Brassica cretica</name>
    <name type="common">Mustard</name>
    <dbReference type="NCBI Taxonomy" id="69181"/>
    <lineage>
        <taxon>Eukaryota</taxon>
        <taxon>Viridiplantae</taxon>
        <taxon>Streptophyta</taxon>
        <taxon>Embryophyta</taxon>
        <taxon>Tracheophyta</taxon>
        <taxon>Spermatophyta</taxon>
        <taxon>Magnoliopsida</taxon>
        <taxon>eudicotyledons</taxon>
        <taxon>Gunneridae</taxon>
        <taxon>Pentapetalae</taxon>
        <taxon>rosids</taxon>
        <taxon>malvids</taxon>
        <taxon>Brassicales</taxon>
        <taxon>Brassicaceae</taxon>
        <taxon>Brassiceae</taxon>
        <taxon>Brassica</taxon>
    </lineage>
</organism>
<evidence type="ECO:0000259" key="3">
    <source>
        <dbReference type="Pfam" id="PF08268"/>
    </source>
</evidence>
<dbReference type="Proteomes" id="UP000712600">
    <property type="component" value="Unassembled WGS sequence"/>
</dbReference>
<feature type="domain" description="F-box associated beta-propeller type 3" evidence="3">
    <location>
        <begin position="98"/>
        <end position="283"/>
    </location>
</feature>
<dbReference type="NCBIfam" id="TIGR01640">
    <property type="entry name" value="F_box_assoc_1"/>
    <property type="match status" value="1"/>
</dbReference>
<dbReference type="PANTHER" id="PTHR47926">
    <property type="entry name" value="PENTATRICOPEPTIDE REPEAT-CONTAINING PROTEIN"/>
    <property type="match status" value="1"/>
</dbReference>
<dbReference type="InterPro" id="IPR011990">
    <property type="entry name" value="TPR-like_helical_dom_sf"/>
</dbReference>
<dbReference type="InterPro" id="IPR002885">
    <property type="entry name" value="PPR_rpt"/>
</dbReference>
<dbReference type="Pfam" id="PF01535">
    <property type="entry name" value="PPR"/>
    <property type="match status" value="1"/>
</dbReference>
<feature type="repeat" description="PPR" evidence="2">
    <location>
        <begin position="447"/>
        <end position="481"/>
    </location>
</feature>
<dbReference type="NCBIfam" id="TIGR00756">
    <property type="entry name" value="PPR"/>
    <property type="match status" value="3"/>
</dbReference>
<dbReference type="InterPro" id="IPR046848">
    <property type="entry name" value="E_motif"/>
</dbReference>
<dbReference type="Pfam" id="PF13041">
    <property type="entry name" value="PPR_2"/>
    <property type="match status" value="2"/>
</dbReference>
<protein>
    <recommendedName>
        <fullName evidence="3">F-box associated beta-propeller type 3 domain-containing protein</fullName>
    </recommendedName>
</protein>
<dbReference type="EMBL" id="QGKX02001621">
    <property type="protein sequence ID" value="KAF3503030.1"/>
    <property type="molecule type" value="Genomic_DNA"/>
</dbReference>
<evidence type="ECO:0000313" key="4">
    <source>
        <dbReference type="EMBL" id="KAF3503030.1"/>
    </source>
</evidence>
<dbReference type="InterPro" id="IPR046960">
    <property type="entry name" value="PPR_At4g14850-like_plant"/>
</dbReference>
<dbReference type="PANTHER" id="PTHR47926:SF347">
    <property type="entry name" value="PENTATRICOPEPTIDE REPEAT-CONTAINING PROTEIN"/>
    <property type="match status" value="1"/>
</dbReference>
<evidence type="ECO:0000256" key="2">
    <source>
        <dbReference type="PROSITE-ProRule" id="PRU00708"/>
    </source>
</evidence>
<feature type="repeat" description="PPR" evidence="2">
    <location>
        <begin position="346"/>
        <end position="380"/>
    </location>
</feature>
<evidence type="ECO:0000313" key="5">
    <source>
        <dbReference type="Proteomes" id="UP000712600"/>
    </source>
</evidence>
<dbReference type="Pfam" id="PF20431">
    <property type="entry name" value="E_motif"/>
    <property type="match status" value="1"/>
</dbReference>
<accession>A0A8S9NEW4</accession>